<dbReference type="Pfam" id="PF02207">
    <property type="entry name" value="zf-UBR"/>
    <property type="match status" value="1"/>
</dbReference>
<dbReference type="GO" id="GO:0071596">
    <property type="term" value="P:ubiquitin-dependent protein catabolic process via the N-end rule pathway"/>
    <property type="evidence" value="ECO:0007669"/>
    <property type="project" value="UniProtKB-UniRule"/>
</dbReference>
<feature type="region of interest" description="Disordered" evidence="11">
    <location>
        <begin position="958"/>
        <end position="985"/>
    </location>
</feature>
<organism evidence="13">
    <name type="scientific">Amphimedon queenslandica</name>
    <name type="common">Sponge</name>
    <dbReference type="NCBI Taxonomy" id="400682"/>
    <lineage>
        <taxon>Eukaryota</taxon>
        <taxon>Metazoa</taxon>
        <taxon>Porifera</taxon>
        <taxon>Demospongiae</taxon>
        <taxon>Heteroscleromorpha</taxon>
        <taxon>Haplosclerida</taxon>
        <taxon>Niphatidae</taxon>
        <taxon>Amphimedon</taxon>
    </lineage>
</organism>
<evidence type="ECO:0000256" key="11">
    <source>
        <dbReference type="SAM" id="MobiDB-lite"/>
    </source>
</evidence>
<dbReference type="KEGG" id="aqu:105312668"/>
<dbReference type="InterPro" id="IPR042065">
    <property type="entry name" value="E3_ELL-like"/>
</dbReference>
<keyword evidence="3 10" id="KW-0808">Transferase</keyword>
<dbReference type="SUPFAM" id="SSF46785">
    <property type="entry name" value="Winged helix' DNA-binding domain"/>
    <property type="match status" value="1"/>
</dbReference>
<accession>A0A1X7UYL9</accession>
<dbReference type="Pfam" id="PF18995">
    <property type="entry name" value="PRT6_C"/>
    <property type="match status" value="1"/>
</dbReference>
<dbReference type="EC" id="2.3.2.27" evidence="10"/>
<dbReference type="OrthoDB" id="26387at2759"/>
<feature type="zinc finger region" description="UBR-type" evidence="9">
    <location>
        <begin position="59"/>
        <end position="130"/>
    </location>
</feature>
<dbReference type="InterPro" id="IPR003126">
    <property type="entry name" value="Znf_UBR"/>
</dbReference>
<dbReference type="InterPro" id="IPR014719">
    <property type="entry name" value="Ribosomal_bL12_C/ClpS-like"/>
</dbReference>
<dbReference type="eggNOG" id="KOG1140">
    <property type="taxonomic scope" value="Eukaryota"/>
</dbReference>
<dbReference type="GO" id="GO:0008270">
    <property type="term" value="F:zinc ion binding"/>
    <property type="evidence" value="ECO:0007669"/>
    <property type="project" value="UniProtKB-UniRule"/>
</dbReference>
<dbReference type="CDD" id="cd19672">
    <property type="entry name" value="UBR-box_UBR1_like"/>
    <property type="match status" value="1"/>
</dbReference>
<evidence type="ECO:0000256" key="1">
    <source>
        <dbReference type="ARBA" id="ARBA00000900"/>
    </source>
</evidence>
<evidence type="ECO:0000313" key="13">
    <source>
        <dbReference type="EnsemblMetazoa" id="Aqu2.1.32462_001"/>
    </source>
</evidence>
<evidence type="ECO:0000256" key="10">
    <source>
        <dbReference type="RuleBase" id="RU366018"/>
    </source>
</evidence>
<comment type="similarity">
    <text evidence="8 10">Belongs to the E3 ubiquitin-protein ligase UBR1-like family.</text>
</comment>
<feature type="domain" description="UBR-type" evidence="12">
    <location>
        <begin position="59"/>
        <end position="130"/>
    </location>
</feature>
<evidence type="ECO:0000259" key="12">
    <source>
        <dbReference type="PROSITE" id="PS51157"/>
    </source>
</evidence>
<evidence type="ECO:0000256" key="3">
    <source>
        <dbReference type="ARBA" id="ARBA00022679"/>
    </source>
</evidence>
<dbReference type="PANTHER" id="PTHR21497">
    <property type="entry name" value="UBIQUITIN LIGASE E3 ALPHA-RELATED"/>
    <property type="match status" value="1"/>
</dbReference>
<dbReference type="Gene3D" id="1.10.10.2670">
    <property type="entry name" value="E3 ubiquitin-protein ligase"/>
    <property type="match status" value="1"/>
</dbReference>
<dbReference type="InParanoid" id="A0A1X7UYL9"/>
<dbReference type="Pfam" id="PF02617">
    <property type="entry name" value="ClpS"/>
    <property type="match status" value="1"/>
</dbReference>
<dbReference type="Gene3D" id="3.30.1390.10">
    <property type="match status" value="1"/>
</dbReference>
<gene>
    <name evidence="13" type="primary">105312668</name>
</gene>
<reference evidence="13" key="2">
    <citation type="submission" date="2017-05" db="UniProtKB">
        <authorList>
            <consortium name="EnsemblMetazoa"/>
        </authorList>
    </citation>
    <scope>IDENTIFICATION</scope>
</reference>
<comment type="catalytic activity">
    <reaction evidence="1 10">
        <text>S-ubiquitinyl-[E2 ubiquitin-conjugating enzyme]-L-cysteine + [acceptor protein]-L-lysine = [E2 ubiquitin-conjugating enzyme]-L-cysteine + N(6)-ubiquitinyl-[acceptor protein]-L-lysine.</text>
        <dbReference type="EC" id="2.3.2.27"/>
    </reaction>
</comment>
<dbReference type="InterPro" id="IPR039164">
    <property type="entry name" value="UBR1-like"/>
</dbReference>
<dbReference type="PROSITE" id="PS51157">
    <property type="entry name" value="ZF_UBR"/>
    <property type="match status" value="1"/>
</dbReference>
<evidence type="ECO:0000256" key="2">
    <source>
        <dbReference type="ARBA" id="ARBA00004906"/>
    </source>
</evidence>
<evidence type="ECO:0000256" key="6">
    <source>
        <dbReference type="ARBA" id="ARBA00022786"/>
    </source>
</evidence>
<dbReference type="GO" id="GO:0016567">
    <property type="term" value="P:protein ubiquitination"/>
    <property type="evidence" value="ECO:0007669"/>
    <property type="project" value="UniProtKB-UniRule"/>
</dbReference>
<evidence type="ECO:0000256" key="7">
    <source>
        <dbReference type="ARBA" id="ARBA00022833"/>
    </source>
</evidence>
<evidence type="ECO:0000256" key="8">
    <source>
        <dbReference type="ARBA" id="ARBA00046341"/>
    </source>
</evidence>
<dbReference type="EnsemblMetazoa" id="XM_019996168.1">
    <property type="protein sequence ID" value="XP_019851727.1"/>
    <property type="gene ID" value="LOC105312668"/>
</dbReference>
<dbReference type="GO" id="GO:0005737">
    <property type="term" value="C:cytoplasm"/>
    <property type="evidence" value="ECO:0007669"/>
    <property type="project" value="TreeGrafter"/>
</dbReference>
<dbReference type="SMART" id="SM00396">
    <property type="entry name" value="ZnF_UBR1"/>
    <property type="match status" value="1"/>
</dbReference>
<dbReference type="Gene3D" id="2.10.110.30">
    <property type="match status" value="1"/>
</dbReference>
<comment type="pathway">
    <text evidence="2 10">Protein modification; protein ubiquitination.</text>
</comment>
<evidence type="ECO:0000256" key="4">
    <source>
        <dbReference type="ARBA" id="ARBA00022723"/>
    </source>
</evidence>
<dbReference type="InterPro" id="IPR055194">
    <property type="entry name" value="UBR1-like_WH"/>
</dbReference>
<sequence>MVSRRTEELLATRGLDLFSDPNNFPSDEVLLSQLVLPLETCWGANDVYTILQSSPTATNFCGKVFKNGEPAVFCKDCQTDPTCCLCLTCFENSEHKNHRYRMFASGGGGCCDCGDPEAWSSNVYCSHHQPSRERSEEVNPLENLPPDMSANAQSFLWTVLWYCVRVLNWEKPNDLPQNLLTPQSREKLSSDTFVAMLMNDEVHTYDDVINGLHTHVGLSNADAVSLATLVDRKGRGFLNKGTLNECEKAKTNVNRSLGGHPLTVRIFHTTILSHQNCAIYLLNLLKDRAEKSDGFCRLLSMVMCKPSPDDYNMSLLDYFFVKDSTIWIEARLCWQRLVMSSIFKDFQYKKELAVCLAKNYKQLARNFWEDTHHHDVCAINLTVQLFTVPSLSRMLVAECDALYIVTETILGLVSPFISRDDQCLSLHSRNYKHGRIVYILHDLRYLLRNRPEEVTDQFKQKTYKALVPFIKLLSAMNNMDSVKRQSGSHVVMEPPWENSFNFSIILQTAILLFINWCQSDEEMLLESLKMSIKELLKVQYKFKHHMVDKNLLGRNSPTMELIMFDILKENVSFHQPLSRFVAGLLPGASKYNLSLSSIIRTATNDTSNHVYLSLMEPCSRAIVFSSQVLNGMWRRNGYSVQNQAINYQHHSSAEIMYKKDIVMLQSIAAVLDPDVFVYSLIYKYRLENWLKKPESDPRDRRERGEDAMRFLMMELEEFLYLLIVVFGERYNVGIGEGVTTETSLERDLIHILYFGPQPHSQIMKKFKFTDNDDKISSLIKKVAHLRTVSRKSLFELKDDYLKQYDPFYYQYTKTDQSQAEDVWRKKVKASGGASRLAPSPPCSPPPFTAPYQGVLNLLSSPVLVRVFYNVFKAAATDGSKFWSVRLLHESLHLCSLMLVEEERQGSNDFRKGCLGFDTRNESLLPYLESLRSTSRVEERQHLLHWVIKVLHTAKRELDMTESSSSSNEGGADNNMVVEDIDSPGLDKKRAKAEEYRLKLMRDMALLQRKFYDQHKGELDLIESEPKIGQQTNIQKDPILAKGPAVGVVPFLNRSNTKVSAKCILCQEEAGDVALETDKRFVLATCVQRSTVMRRTSCKVTGDEKIDYLSGLLDAKWGVYSGGCGHIMHYTCWQKYVDNKKQEHSLRRYFFPVPGHTILWGDGEYLCPLCQTYGNTILPLATPLYFTTACMRPEASPSLEDCQSLINSALTRGLEITSAAESPVDLPEFNVKLKGLFPQFTAYVVPSSCVASSKDDMESLFTQFVFMQGYASLPDEQNENIPLAQWQNCAYTISGLEHASRSEGKFLLDSVTIRQLYIVRSLIHFGWKATNMLDTKKLSEHINKMCNILLPSLSAFSEQPSVVDMDIFTLIVNLHFSISSLLNRLTTEKPHLPQENPLLASLMGMTDEYLITMGTAVQVMQYLLCAPGGGDMETDSVAEASGSDPELVEGCELQRLWSIVHRHAGSDNSDNPPSPYSLYIGMLEHLYPFLQRLALFVNCLTGTDFIHSSASMASNFTDLCAYLNLPQSLSSLFMKPAVIKLCQNLCSHPRLADVVHCLNSSSSTLISVSASLTPLAVQPTRRLINMPKRYAELIKMASEFKCPKSTMETDDTQNTQTVMLCLLCGELLCTNCYSCQESLSDDESVKIGQLTQHSQLCGGGIGIAMWIVESFVVLLDARDLHNVCGCTLTPPFIDEYGEPDPGLRRGEPLNFNEDIYKEIQELWLSHKIPERVHKEMEQNLRLIKIKWSLM</sequence>
<reference evidence="14" key="1">
    <citation type="journal article" date="2010" name="Nature">
        <title>The Amphimedon queenslandica genome and the evolution of animal complexity.</title>
        <authorList>
            <person name="Srivastava M."/>
            <person name="Simakov O."/>
            <person name="Chapman J."/>
            <person name="Fahey B."/>
            <person name="Gauthier M.E."/>
            <person name="Mitros T."/>
            <person name="Richards G.S."/>
            <person name="Conaco C."/>
            <person name="Dacre M."/>
            <person name="Hellsten U."/>
            <person name="Larroux C."/>
            <person name="Putnam N.H."/>
            <person name="Stanke M."/>
            <person name="Adamska M."/>
            <person name="Darling A."/>
            <person name="Degnan S.M."/>
            <person name="Oakley T.H."/>
            <person name="Plachetzki D.C."/>
            <person name="Zhai Y."/>
            <person name="Adamski M."/>
            <person name="Calcino A."/>
            <person name="Cummins S.F."/>
            <person name="Goodstein D.M."/>
            <person name="Harris C."/>
            <person name="Jackson D.J."/>
            <person name="Leys S.P."/>
            <person name="Shu S."/>
            <person name="Woodcroft B.J."/>
            <person name="Vervoort M."/>
            <person name="Kosik K.S."/>
            <person name="Manning G."/>
            <person name="Degnan B.M."/>
            <person name="Rokhsar D.S."/>
        </authorList>
    </citation>
    <scope>NUCLEOTIDE SEQUENCE [LARGE SCALE GENOMIC DNA]</scope>
</reference>
<keyword evidence="4 10" id="KW-0479">Metal-binding</keyword>
<dbReference type="Proteomes" id="UP000007879">
    <property type="component" value="Unassembled WGS sequence"/>
</dbReference>
<proteinExistence type="inferred from homology"/>
<keyword evidence="6 10" id="KW-0833">Ubl conjugation pathway</keyword>
<dbReference type="InterPro" id="IPR036390">
    <property type="entry name" value="WH_DNA-bd_sf"/>
</dbReference>
<dbReference type="UniPathway" id="UPA00143"/>
<dbReference type="CDD" id="cd16482">
    <property type="entry name" value="RING-H2_UBR1-like"/>
    <property type="match status" value="1"/>
</dbReference>
<dbReference type="InterPro" id="IPR003769">
    <property type="entry name" value="ClpS_core"/>
</dbReference>
<dbReference type="GO" id="GO:0061630">
    <property type="term" value="F:ubiquitin protein ligase activity"/>
    <property type="evidence" value="ECO:0007669"/>
    <property type="project" value="UniProtKB-UniRule"/>
</dbReference>
<keyword evidence="5 10" id="KW-0863">Zinc-finger</keyword>
<evidence type="ECO:0000256" key="9">
    <source>
        <dbReference type="PROSITE-ProRule" id="PRU00508"/>
    </source>
</evidence>
<dbReference type="SUPFAM" id="SSF54736">
    <property type="entry name" value="ClpS-like"/>
    <property type="match status" value="1"/>
</dbReference>
<dbReference type="EnsemblMetazoa" id="Aqu2.1.32462_001">
    <property type="protein sequence ID" value="Aqu2.1.32462_001"/>
    <property type="gene ID" value="Aqu2.1.32462"/>
</dbReference>
<dbReference type="FunFam" id="2.10.110.30:FF:000001">
    <property type="entry name" value="E3 ubiquitin-protein ligase UBR2 isoform 1"/>
    <property type="match status" value="1"/>
</dbReference>
<comment type="function">
    <text evidence="10">Ubiquitin ligase protein which is a component of the N-end rule pathway. Recognizes and binds to proteins bearing specific N-terminal residues that are destabilizing according to the N-end rule, leading to their ubiquitination and subsequent degradation.</text>
</comment>
<dbReference type="GO" id="GO:0000151">
    <property type="term" value="C:ubiquitin ligase complex"/>
    <property type="evidence" value="ECO:0007669"/>
    <property type="project" value="TreeGrafter"/>
</dbReference>
<keyword evidence="14" id="KW-1185">Reference proteome</keyword>
<dbReference type="InterPro" id="IPR044046">
    <property type="entry name" value="E3_ligase_UBR-like_C"/>
</dbReference>
<protein>
    <recommendedName>
        <fullName evidence="10">E3 ubiquitin-protein ligase</fullName>
        <ecNumber evidence="10">2.3.2.27</ecNumber>
    </recommendedName>
</protein>
<dbReference type="PANTHER" id="PTHR21497:SF24">
    <property type="entry name" value="E3 UBIQUITIN-PROTEIN LIGASE UBR1"/>
    <property type="match status" value="1"/>
</dbReference>
<evidence type="ECO:0000313" key="14">
    <source>
        <dbReference type="Proteomes" id="UP000007879"/>
    </source>
</evidence>
<dbReference type="Pfam" id="PF22960">
    <property type="entry name" value="WHD_UBR1"/>
    <property type="match status" value="1"/>
</dbReference>
<evidence type="ECO:0000256" key="5">
    <source>
        <dbReference type="ARBA" id="ARBA00022771"/>
    </source>
</evidence>
<name>A0A1X7UYL9_AMPQE</name>
<dbReference type="STRING" id="400682.A0A1X7UYL9"/>
<keyword evidence="7 10" id="KW-0862">Zinc</keyword>